<dbReference type="SUPFAM" id="SSF52540">
    <property type="entry name" value="P-loop containing nucleoside triphosphate hydrolases"/>
    <property type="match status" value="1"/>
</dbReference>
<dbReference type="SMART" id="SM00487">
    <property type="entry name" value="DEXDc"/>
    <property type="match status" value="1"/>
</dbReference>
<gene>
    <name evidence="6" type="ORF">CBF28_08635</name>
</gene>
<evidence type="ECO:0000256" key="1">
    <source>
        <dbReference type="ARBA" id="ARBA00022741"/>
    </source>
</evidence>
<dbReference type="GO" id="GO:0006302">
    <property type="term" value="P:double-strand break repair"/>
    <property type="evidence" value="ECO:0007669"/>
    <property type="project" value="TreeGrafter"/>
</dbReference>
<dbReference type="GO" id="GO:0006270">
    <property type="term" value="P:DNA replication initiation"/>
    <property type="evidence" value="ECO:0007669"/>
    <property type="project" value="TreeGrafter"/>
</dbReference>
<dbReference type="GO" id="GO:0003677">
    <property type="term" value="F:DNA binding"/>
    <property type="evidence" value="ECO:0007669"/>
    <property type="project" value="UniProtKB-KW"/>
</dbReference>
<keyword evidence="3" id="KW-0238">DNA-binding</keyword>
<dbReference type="Gene3D" id="3.40.50.300">
    <property type="entry name" value="P-loop containing nucleotide triphosphate hydrolases"/>
    <property type="match status" value="2"/>
</dbReference>
<dbReference type="GO" id="GO:0006310">
    <property type="term" value="P:DNA recombination"/>
    <property type="evidence" value="ECO:0007669"/>
    <property type="project" value="TreeGrafter"/>
</dbReference>
<dbReference type="PANTHER" id="PTHR30580">
    <property type="entry name" value="PRIMOSOMAL PROTEIN N"/>
    <property type="match status" value="1"/>
</dbReference>
<dbReference type="InterPro" id="IPR027417">
    <property type="entry name" value="P-loop_NTPase"/>
</dbReference>
<dbReference type="Pfam" id="PF00271">
    <property type="entry name" value="Helicase_C"/>
    <property type="match status" value="1"/>
</dbReference>
<evidence type="ECO:0000313" key="6">
    <source>
        <dbReference type="EMBL" id="RSU14209.1"/>
    </source>
</evidence>
<dbReference type="PROSITE" id="PS51194">
    <property type="entry name" value="HELICASE_CTER"/>
    <property type="match status" value="1"/>
</dbReference>
<proteinExistence type="predicted"/>
<dbReference type="AlphaFoldDB" id="A0A430B1N8"/>
<dbReference type="Pfam" id="PF04851">
    <property type="entry name" value="ResIII"/>
    <property type="match status" value="1"/>
</dbReference>
<dbReference type="GO" id="GO:0005524">
    <property type="term" value="F:ATP binding"/>
    <property type="evidence" value="ECO:0007669"/>
    <property type="project" value="UniProtKB-KW"/>
</dbReference>
<name>A0A430B1N8_9ENTE</name>
<feature type="domain" description="Helicase ATP-binding" evidence="4">
    <location>
        <begin position="118"/>
        <end position="270"/>
    </location>
</feature>
<dbReference type="PANTHER" id="PTHR30580:SF1">
    <property type="entry name" value="COMF OPERON PROTEIN 1"/>
    <property type="match status" value="1"/>
</dbReference>
<evidence type="ECO:0000259" key="5">
    <source>
        <dbReference type="PROSITE" id="PS51194"/>
    </source>
</evidence>
<comment type="caution">
    <text evidence="6">The sequence shown here is derived from an EMBL/GenBank/DDBJ whole genome shotgun (WGS) entry which is preliminary data.</text>
</comment>
<feature type="domain" description="Helicase C-terminal" evidence="5">
    <location>
        <begin position="298"/>
        <end position="443"/>
    </location>
</feature>
<dbReference type="InterPro" id="IPR001650">
    <property type="entry name" value="Helicase_C-like"/>
</dbReference>
<dbReference type="RefSeq" id="WP_126794118.1">
    <property type="nucleotide sequence ID" value="NZ_CP060720.1"/>
</dbReference>
<reference evidence="6 7" key="1">
    <citation type="submission" date="2017-05" db="EMBL/GenBank/DDBJ databases">
        <title>Vagococcus spp. assemblies.</title>
        <authorList>
            <person name="Gulvik C.A."/>
        </authorList>
    </citation>
    <scope>NUCLEOTIDE SEQUENCE [LARGE SCALE GENOMIC DNA]</scope>
    <source>
        <strain evidence="6 7">SS1714</strain>
    </source>
</reference>
<evidence type="ECO:0000256" key="3">
    <source>
        <dbReference type="ARBA" id="ARBA00023125"/>
    </source>
</evidence>
<evidence type="ECO:0000313" key="7">
    <source>
        <dbReference type="Proteomes" id="UP000288028"/>
    </source>
</evidence>
<dbReference type="GeneID" id="95580205"/>
<dbReference type="OrthoDB" id="2077914at2"/>
<evidence type="ECO:0000259" key="4">
    <source>
        <dbReference type="PROSITE" id="PS51192"/>
    </source>
</evidence>
<organism evidence="6 7">
    <name type="scientific">Vagococcus carniphilus</name>
    <dbReference type="NCBI Taxonomy" id="218144"/>
    <lineage>
        <taxon>Bacteria</taxon>
        <taxon>Bacillati</taxon>
        <taxon>Bacillota</taxon>
        <taxon>Bacilli</taxon>
        <taxon>Lactobacillales</taxon>
        <taxon>Enterococcaceae</taxon>
        <taxon>Vagococcus</taxon>
    </lineage>
</organism>
<evidence type="ECO:0008006" key="8">
    <source>
        <dbReference type="Google" id="ProtNLM"/>
    </source>
</evidence>
<dbReference type="GO" id="GO:0016787">
    <property type="term" value="F:hydrolase activity"/>
    <property type="evidence" value="ECO:0007669"/>
    <property type="project" value="InterPro"/>
</dbReference>
<protein>
    <recommendedName>
        <fullName evidence="8">DNA/RNA helicase</fullName>
    </recommendedName>
</protein>
<sequence length="443" mass="51895">MSIEDFLKGRKLLKKEIPSKYHSSLKKNKTILKEKTMIIEKEKVCCLRCNTTHLKKDCLISNKYETFYYCPECIGLGRVESKNYFYSVPDNHTEKRKIAFKWNGELTKDQKKISKNLVNYYKQEENHLIHAVTGAGKTEMLFELLKVALKKGHRVAVASPRVDVCLELHPRFQAVFPEESIALLYGKSKEKYRYTHFVVTTTHQLLRFREAFDLIVVDEVDAFPYAGNPVLEFGTQQALKTTGKLVYLTATPSEKLMEKIAKKELKYSQLAKRYHGYQLPVPTCHFDYFLASRLKKGKLPVFLINILKNQHRQCLLFFPNIERMKQCFQLLERLFPDKRIAYVYANEDLREEKIKKMRRKEIDWLLTTTILERGVTFPNVDVIIYEAHHRVFTQASLVQISGRVGRKKEFPTGDIYFLHSGKTKEINQAIQQIKMMNERAGFK</sequence>
<dbReference type="PROSITE" id="PS51192">
    <property type="entry name" value="HELICASE_ATP_BIND_1"/>
    <property type="match status" value="1"/>
</dbReference>
<dbReference type="Proteomes" id="UP000288028">
    <property type="component" value="Unassembled WGS sequence"/>
</dbReference>
<dbReference type="InterPro" id="IPR006935">
    <property type="entry name" value="Helicase/UvrB_N"/>
</dbReference>
<evidence type="ECO:0000256" key="2">
    <source>
        <dbReference type="ARBA" id="ARBA00022840"/>
    </source>
</evidence>
<dbReference type="GO" id="GO:0043138">
    <property type="term" value="F:3'-5' DNA helicase activity"/>
    <property type="evidence" value="ECO:0007669"/>
    <property type="project" value="TreeGrafter"/>
</dbReference>
<accession>A0A430B1N8</accession>
<dbReference type="EMBL" id="NGKB01000007">
    <property type="protein sequence ID" value="RSU14209.1"/>
    <property type="molecule type" value="Genomic_DNA"/>
</dbReference>
<keyword evidence="7" id="KW-1185">Reference proteome</keyword>
<dbReference type="SMART" id="SM00490">
    <property type="entry name" value="HELICc"/>
    <property type="match status" value="1"/>
</dbReference>
<keyword evidence="1" id="KW-0547">Nucleotide-binding</keyword>
<keyword evidence="2" id="KW-0067">ATP-binding</keyword>
<dbReference type="InterPro" id="IPR014001">
    <property type="entry name" value="Helicase_ATP-bd"/>
</dbReference>
<dbReference type="CDD" id="cd17925">
    <property type="entry name" value="DEXDc_ComFA"/>
    <property type="match status" value="1"/>
</dbReference>